<evidence type="ECO:0000313" key="2">
    <source>
        <dbReference type="Proteomes" id="UP000680304"/>
    </source>
</evidence>
<proteinExistence type="predicted"/>
<protein>
    <recommendedName>
        <fullName evidence="3">WGR domain-containing protein</fullName>
    </recommendedName>
</protein>
<reference evidence="1 2" key="1">
    <citation type="submission" date="2021-04" db="EMBL/GenBank/DDBJ databases">
        <title>Draft genome sequence of Paenibacillus cisolokensis, LC2-13A.</title>
        <authorList>
            <person name="Uke A."/>
            <person name="Chhe C."/>
            <person name="Baramee S."/>
            <person name="Kosugi A."/>
        </authorList>
    </citation>
    <scope>NUCLEOTIDE SEQUENCE [LARGE SCALE GENOMIC DNA]</scope>
    <source>
        <strain evidence="1 2">LC2-13A</strain>
    </source>
</reference>
<name>A0ABQ4NFL8_9BACL</name>
<comment type="caution">
    <text evidence="1">The sequence shown here is derived from an EMBL/GenBank/DDBJ whole genome shotgun (WGS) entry which is preliminary data.</text>
</comment>
<evidence type="ECO:0000313" key="1">
    <source>
        <dbReference type="EMBL" id="GIQ67015.1"/>
    </source>
</evidence>
<evidence type="ECO:0008006" key="3">
    <source>
        <dbReference type="Google" id="ProtNLM"/>
    </source>
</evidence>
<dbReference type="Proteomes" id="UP000680304">
    <property type="component" value="Unassembled WGS sequence"/>
</dbReference>
<keyword evidence="2" id="KW-1185">Reference proteome</keyword>
<dbReference type="EMBL" id="BOVJ01000241">
    <property type="protein sequence ID" value="GIQ67015.1"/>
    <property type="molecule type" value="Genomic_DNA"/>
</dbReference>
<sequence>MRFVYSLKPGYARFFLYVVSVDTAHTVYGNRRAIIGRMNASDSRDAANQVMALIERMAKRRHGEP</sequence>
<accession>A0ABQ4NFL8</accession>
<gene>
    <name evidence="1" type="ORF">PACILC2_55830</name>
</gene>
<organism evidence="1 2">
    <name type="scientific">Paenibacillus cisolokensis</name>
    <dbReference type="NCBI Taxonomy" id="1658519"/>
    <lineage>
        <taxon>Bacteria</taxon>
        <taxon>Bacillati</taxon>
        <taxon>Bacillota</taxon>
        <taxon>Bacilli</taxon>
        <taxon>Bacillales</taxon>
        <taxon>Paenibacillaceae</taxon>
        <taxon>Paenibacillus</taxon>
    </lineage>
</organism>